<gene>
    <name evidence="3" type="ORF">POM88_025968</name>
</gene>
<feature type="region of interest" description="Disordered" evidence="1">
    <location>
        <begin position="21"/>
        <end position="71"/>
    </location>
</feature>
<feature type="region of interest" description="Disordered" evidence="1">
    <location>
        <begin position="165"/>
        <end position="188"/>
    </location>
</feature>
<dbReference type="PANTHER" id="PTHR45786:SF74">
    <property type="entry name" value="ATP-DEPENDENT DNA HELICASE"/>
    <property type="match status" value="1"/>
</dbReference>
<reference evidence="3" key="2">
    <citation type="submission" date="2023-05" db="EMBL/GenBank/DDBJ databases">
        <authorList>
            <person name="Schelkunov M.I."/>
        </authorList>
    </citation>
    <scope>NUCLEOTIDE SEQUENCE</scope>
    <source>
        <strain evidence="3">Hsosn_3</strain>
        <tissue evidence="3">Leaf</tissue>
    </source>
</reference>
<accession>A0AAD8I4Y9</accession>
<dbReference type="EMBL" id="JAUIZM010000006">
    <property type="protein sequence ID" value="KAK1379224.1"/>
    <property type="molecule type" value="Genomic_DNA"/>
</dbReference>
<feature type="compositionally biased region" description="Polar residues" evidence="1">
    <location>
        <begin position="38"/>
        <end position="60"/>
    </location>
</feature>
<comment type="caution">
    <text evidence="3">The sequence shown here is derived from an EMBL/GenBank/DDBJ whole genome shotgun (WGS) entry which is preliminary data.</text>
</comment>
<protein>
    <recommendedName>
        <fullName evidence="2">Helitron helicase-like domain-containing protein</fullName>
    </recommendedName>
</protein>
<dbReference type="Proteomes" id="UP001237642">
    <property type="component" value="Unassembled WGS sequence"/>
</dbReference>
<dbReference type="Pfam" id="PF14214">
    <property type="entry name" value="Helitron_like_N"/>
    <property type="match status" value="1"/>
</dbReference>
<feature type="domain" description="Helitron helicase-like" evidence="2">
    <location>
        <begin position="607"/>
        <end position="646"/>
    </location>
</feature>
<evidence type="ECO:0000313" key="4">
    <source>
        <dbReference type="Proteomes" id="UP001237642"/>
    </source>
</evidence>
<evidence type="ECO:0000313" key="3">
    <source>
        <dbReference type="EMBL" id="KAK1379224.1"/>
    </source>
</evidence>
<dbReference type="InterPro" id="IPR025476">
    <property type="entry name" value="Helitron_helicase-like"/>
</dbReference>
<dbReference type="AlphaFoldDB" id="A0AAD8I4Y9"/>
<reference evidence="3" key="1">
    <citation type="submission" date="2023-02" db="EMBL/GenBank/DDBJ databases">
        <title>Genome of toxic invasive species Heracleum sosnowskyi carries increased number of genes despite the absence of recent whole-genome duplications.</title>
        <authorList>
            <person name="Schelkunov M."/>
            <person name="Shtratnikova V."/>
            <person name="Makarenko M."/>
            <person name="Klepikova A."/>
            <person name="Omelchenko D."/>
            <person name="Novikova G."/>
            <person name="Obukhova E."/>
            <person name="Bogdanov V."/>
            <person name="Penin A."/>
            <person name="Logacheva M."/>
        </authorList>
    </citation>
    <scope>NUCLEOTIDE SEQUENCE</scope>
    <source>
        <strain evidence="3">Hsosn_3</strain>
        <tissue evidence="3">Leaf</tissue>
    </source>
</reference>
<evidence type="ECO:0000256" key="1">
    <source>
        <dbReference type="SAM" id="MobiDB-lite"/>
    </source>
</evidence>
<keyword evidence="4" id="KW-1185">Reference proteome</keyword>
<evidence type="ECO:0000259" key="2">
    <source>
        <dbReference type="Pfam" id="PF14214"/>
    </source>
</evidence>
<dbReference type="PANTHER" id="PTHR45786">
    <property type="entry name" value="DNA BINDING PROTEIN-LIKE"/>
    <property type="match status" value="1"/>
</dbReference>
<proteinExistence type="predicted"/>
<sequence>MDGEKPWRLFDFDDMVKGYDRKKSKKRLPKVRKDNEIGSGSRTNVFDGNKVIGSSSNPSPTAHEGITRKSSQVNKKNDLTFIPCTTDVVELCSPFSEIRNQSYVRNTNHSSNRSPLSSITNLVTTPNSAPAEIITTGGTNNVKARGGTYTVETSKKRDLFKRKAKPAFTGSSSTPSPTAHDGITRKSSEVKKKNDLTFIPCTTNVAELSSPFSEIPNQSYVRSTNQSSNRITLSNITNLNSTPDSASAEIITTGGTNNVKARGGTFTVETSKKCQLFKRKAKTTFIGLGKTLFSEGLVHVEDQSNDFNEGPNVIGNTLSSDKSEDLDYDCIEIIIDEDEDSLSQYDYVVDEDSEVDDYTEMKAFSSMPQRRRGLRVVPEQYASLGGPSEICSNCNARMWKEERVNKNVTKGTPIFSLCCMKGAVKLPKVPRTPRYLMDLYNDKRKDRKSVDNEVVQGLITMLDETNELVGKFRQQRDLYESDEIVDLEITLKVCRSESGRENHMTESDEVAGIMIGDNEDTCGERDIIVRDTTIGLVRVSYVHPKLMALQYPLLFPTGEDGFHPMIKFQNTPGSSNKVRDHISMKYYYSYSFQVRENDGLTPRLGGRLFQQYLLDQLMADIKNKAYFGQCIGVMYVVEFQKRGLPHSCNVYDIFPRSTALEQHWMKVDFLFICDIRQLFVHIIVNCKGTDLKHLWDSHWKNMVDDILLRRRERISNAKLTLNDKQLQFYALAEIDNLLRSIGKCLKKFDQLPQPLSSYLNNGSNNLIIEETSYDIVEMENEFVKLFADFTIEQREVYNAVLNSVEMATGGLFFVYASNTTENVVYKEVFYNLPKP</sequence>
<name>A0AAD8I4Y9_9APIA</name>
<organism evidence="3 4">
    <name type="scientific">Heracleum sosnowskyi</name>
    <dbReference type="NCBI Taxonomy" id="360622"/>
    <lineage>
        <taxon>Eukaryota</taxon>
        <taxon>Viridiplantae</taxon>
        <taxon>Streptophyta</taxon>
        <taxon>Embryophyta</taxon>
        <taxon>Tracheophyta</taxon>
        <taxon>Spermatophyta</taxon>
        <taxon>Magnoliopsida</taxon>
        <taxon>eudicotyledons</taxon>
        <taxon>Gunneridae</taxon>
        <taxon>Pentapetalae</taxon>
        <taxon>asterids</taxon>
        <taxon>campanulids</taxon>
        <taxon>Apiales</taxon>
        <taxon>Apiaceae</taxon>
        <taxon>Apioideae</taxon>
        <taxon>apioid superclade</taxon>
        <taxon>Tordylieae</taxon>
        <taxon>Tordyliinae</taxon>
        <taxon>Heracleum</taxon>
    </lineage>
</organism>